<evidence type="ECO:0000313" key="4">
    <source>
        <dbReference type="Proteomes" id="UP000178885"/>
    </source>
</evidence>
<dbReference type="InterPro" id="IPR016830">
    <property type="entry name" value="UbiT"/>
</dbReference>
<keyword evidence="1" id="KW-0831">Ubiquinone biosynthesis</keyword>
<feature type="domain" description="SCP2" evidence="2">
    <location>
        <begin position="31"/>
        <end position="127"/>
    </location>
</feature>
<dbReference type="STRING" id="1817760.A2151_05650"/>
<dbReference type="Proteomes" id="UP000178885">
    <property type="component" value="Unassembled WGS sequence"/>
</dbReference>
<dbReference type="InterPro" id="IPR003033">
    <property type="entry name" value="SCP2_sterol-bd_dom"/>
</dbReference>
<accession>A0A1F6TV93</accession>
<dbReference type="Pfam" id="PF02036">
    <property type="entry name" value="SCP2"/>
    <property type="match status" value="1"/>
</dbReference>
<gene>
    <name evidence="1" type="primary">ubiT</name>
    <name evidence="3" type="ORF">A2151_05650</name>
</gene>
<dbReference type="UniPathway" id="UPA00232"/>
<dbReference type="Gene3D" id="3.30.1050.10">
    <property type="entry name" value="SCP2 sterol-binding domain"/>
    <property type="match status" value="1"/>
</dbReference>
<evidence type="ECO:0000313" key="3">
    <source>
        <dbReference type="EMBL" id="OGI49006.1"/>
    </source>
</evidence>
<comment type="function">
    <text evidence="1">Required for O(2)-independent ubiquinone (coenzyme Q) biosynthesis. Likely functions as an accessory factor.</text>
</comment>
<dbReference type="GO" id="GO:0006744">
    <property type="term" value="P:ubiquinone biosynthetic process"/>
    <property type="evidence" value="ECO:0007669"/>
    <property type="project" value="UniProtKB-UniRule"/>
</dbReference>
<dbReference type="AlphaFoldDB" id="A0A1F6TV93"/>
<proteinExistence type="inferred from homology"/>
<dbReference type="SUPFAM" id="SSF55718">
    <property type="entry name" value="SCP-like"/>
    <property type="match status" value="1"/>
</dbReference>
<evidence type="ECO:0000259" key="2">
    <source>
        <dbReference type="Pfam" id="PF02036"/>
    </source>
</evidence>
<name>A0A1F6TV93_9PROT</name>
<comment type="pathway">
    <text evidence="1">Cofactor biosynthesis; ubiquinone biosynthesis.</text>
</comment>
<dbReference type="InterPro" id="IPR036527">
    <property type="entry name" value="SCP2_sterol-bd_dom_sf"/>
</dbReference>
<evidence type="ECO:0000256" key="1">
    <source>
        <dbReference type="HAMAP-Rule" id="MF_02231"/>
    </source>
</evidence>
<organism evidence="3 4">
    <name type="scientific">Candidatus Muproteobacteria bacterium RBG_16_65_34</name>
    <dbReference type="NCBI Taxonomy" id="1817760"/>
    <lineage>
        <taxon>Bacteria</taxon>
        <taxon>Pseudomonadati</taxon>
        <taxon>Pseudomonadota</taxon>
        <taxon>Candidatus Muproteobacteria</taxon>
    </lineage>
</organism>
<protein>
    <recommendedName>
        <fullName evidence="1">Ubiquinone biosynthesis accessory factor UbiT</fullName>
    </recommendedName>
</protein>
<comment type="similarity">
    <text evidence="1">Belongs to the UbiT family.</text>
</comment>
<comment type="caution">
    <text evidence="3">The sequence shown here is derived from an EMBL/GenBank/DDBJ whole genome shotgun (WGS) entry which is preliminary data.</text>
</comment>
<dbReference type="EMBL" id="MFSU01000012">
    <property type="protein sequence ID" value="OGI49006.1"/>
    <property type="molecule type" value="Genomic_DNA"/>
</dbReference>
<reference evidence="3 4" key="1">
    <citation type="journal article" date="2016" name="Nat. Commun.">
        <title>Thousands of microbial genomes shed light on interconnected biogeochemical processes in an aquifer system.</title>
        <authorList>
            <person name="Anantharaman K."/>
            <person name="Brown C.T."/>
            <person name="Hug L.A."/>
            <person name="Sharon I."/>
            <person name="Castelle C.J."/>
            <person name="Probst A.J."/>
            <person name="Thomas B.C."/>
            <person name="Singh A."/>
            <person name="Wilkins M.J."/>
            <person name="Karaoz U."/>
            <person name="Brodie E.L."/>
            <person name="Williams K.H."/>
            <person name="Hubbard S.S."/>
            <person name="Banfield J.F."/>
        </authorList>
    </citation>
    <scope>NUCLEOTIDE SEQUENCE [LARGE SCALE GENOMIC DNA]</scope>
</reference>
<dbReference type="HAMAP" id="MF_02231">
    <property type="entry name" value="UbiT"/>
    <property type="match status" value="1"/>
</dbReference>
<sequence>MMLPAPLIAPLKLPLRIIPAAVQAEVFTRVFNHLMRGQSLARRLPALDGKSVRLEVSDVPSHVDFLIQGTQIKPGRGRAPDVTIRGKFEDFWQLATRAEDPDTLFFHRRLCIEGDTETGLHVKNLLDALDYDVEAHIKDVLGPFSGPAVALARFVSRALPAKSFFSAR</sequence>